<proteinExistence type="predicted"/>
<dbReference type="Pfam" id="PF05016">
    <property type="entry name" value="ParE_toxin"/>
    <property type="match status" value="1"/>
</dbReference>
<dbReference type="EMBL" id="QUAL01000187">
    <property type="protein sequence ID" value="RIQ18836.1"/>
    <property type="molecule type" value="Genomic_DNA"/>
</dbReference>
<keyword evidence="3" id="KW-1185">Reference proteome</keyword>
<organism evidence="2 3">
    <name type="scientific">Jiangella rhizosphaerae</name>
    <dbReference type="NCBI Taxonomy" id="2293569"/>
    <lineage>
        <taxon>Bacteria</taxon>
        <taxon>Bacillati</taxon>
        <taxon>Actinomycetota</taxon>
        <taxon>Actinomycetes</taxon>
        <taxon>Jiangellales</taxon>
        <taxon>Jiangellaceae</taxon>
        <taxon>Jiangella</taxon>
    </lineage>
</organism>
<keyword evidence="1" id="KW-1277">Toxin-antitoxin system</keyword>
<protein>
    <submittedName>
        <fullName evidence="2">Type II toxin-antitoxin system RelE/ParE family toxin</fullName>
    </submittedName>
</protein>
<dbReference type="InterPro" id="IPR007712">
    <property type="entry name" value="RelE/ParE_toxin"/>
</dbReference>
<evidence type="ECO:0000256" key="1">
    <source>
        <dbReference type="ARBA" id="ARBA00022649"/>
    </source>
</evidence>
<evidence type="ECO:0000313" key="2">
    <source>
        <dbReference type="EMBL" id="RIQ18836.1"/>
    </source>
</evidence>
<dbReference type="AlphaFoldDB" id="A0A418KLN8"/>
<dbReference type="Gene3D" id="3.30.2310.20">
    <property type="entry name" value="RelE-like"/>
    <property type="match status" value="1"/>
</dbReference>
<comment type="caution">
    <text evidence="2">The sequence shown here is derived from an EMBL/GenBank/DDBJ whole genome shotgun (WGS) entry which is preliminary data.</text>
</comment>
<gene>
    <name evidence="2" type="ORF">DY240_20925</name>
</gene>
<sequence length="122" mass="13778">MGGRPRTTHAEHLTPPLKHQVRIEPEASAEFEDAIPWYDKQHAGLGADFLGAVDATIAHVDRWPESAPPMLHVAAETPVRRVPVPRFPYGVVYLVVDDTIRILAFAHERREPNYWHSRTGGR</sequence>
<evidence type="ECO:0000313" key="3">
    <source>
        <dbReference type="Proteomes" id="UP000284057"/>
    </source>
</evidence>
<name>A0A418KLN8_9ACTN</name>
<accession>A0A418KLN8</accession>
<dbReference type="Proteomes" id="UP000284057">
    <property type="component" value="Unassembled WGS sequence"/>
</dbReference>
<dbReference type="InterPro" id="IPR035093">
    <property type="entry name" value="RelE/ParE_toxin_dom_sf"/>
</dbReference>
<reference evidence="2 3" key="1">
    <citation type="submission" date="2018-09" db="EMBL/GenBank/DDBJ databases">
        <title>Isolation, diversity and antifungal activity of actinobacteria from wheat.</title>
        <authorList>
            <person name="Han C."/>
        </authorList>
    </citation>
    <scope>NUCLEOTIDE SEQUENCE [LARGE SCALE GENOMIC DNA]</scope>
    <source>
        <strain evidence="2 3">NEAU-YY265</strain>
    </source>
</reference>